<proteinExistence type="inferred from homology"/>
<evidence type="ECO:0008006" key="7">
    <source>
        <dbReference type="Google" id="ProtNLM"/>
    </source>
</evidence>
<reference evidence="5 6" key="1">
    <citation type="submission" date="2019-10" db="EMBL/GenBank/DDBJ databases">
        <authorList>
            <person name="Palmer J.M."/>
        </authorList>
    </citation>
    <scope>NUCLEOTIDE SEQUENCE [LARGE SCALE GENOMIC DNA]</scope>
    <source>
        <strain evidence="5 6">TWF694</strain>
    </source>
</reference>
<evidence type="ECO:0000313" key="6">
    <source>
        <dbReference type="Proteomes" id="UP001365542"/>
    </source>
</evidence>
<dbReference type="Pfam" id="PF00106">
    <property type="entry name" value="adh_short"/>
    <property type="match status" value="1"/>
</dbReference>
<dbReference type="PANTHER" id="PTHR24322:SF736">
    <property type="entry name" value="RETINOL DEHYDROGENASE 10"/>
    <property type="match status" value="1"/>
</dbReference>
<gene>
    <name evidence="5" type="ORF">TWF694_011106</name>
</gene>
<dbReference type="InterPro" id="IPR002347">
    <property type="entry name" value="SDR_fam"/>
</dbReference>
<dbReference type="SUPFAM" id="SSF51735">
    <property type="entry name" value="NAD(P)-binding Rossmann-fold domains"/>
    <property type="match status" value="1"/>
</dbReference>
<accession>A0AAV9X968</accession>
<keyword evidence="2" id="KW-0560">Oxidoreductase</keyword>
<dbReference type="Gene3D" id="3.40.50.720">
    <property type="entry name" value="NAD(P)-binding Rossmann-like Domain"/>
    <property type="match status" value="1"/>
</dbReference>
<dbReference type="Proteomes" id="UP001365542">
    <property type="component" value="Unassembled WGS sequence"/>
</dbReference>
<organism evidence="5 6">
    <name type="scientific">Orbilia ellipsospora</name>
    <dbReference type="NCBI Taxonomy" id="2528407"/>
    <lineage>
        <taxon>Eukaryota</taxon>
        <taxon>Fungi</taxon>
        <taxon>Dikarya</taxon>
        <taxon>Ascomycota</taxon>
        <taxon>Pezizomycotina</taxon>
        <taxon>Orbiliomycetes</taxon>
        <taxon>Orbiliales</taxon>
        <taxon>Orbiliaceae</taxon>
        <taxon>Orbilia</taxon>
    </lineage>
</organism>
<evidence type="ECO:0000256" key="3">
    <source>
        <dbReference type="RuleBase" id="RU000363"/>
    </source>
</evidence>
<dbReference type="GO" id="GO:0016616">
    <property type="term" value="F:oxidoreductase activity, acting on the CH-OH group of donors, NAD or NADP as acceptor"/>
    <property type="evidence" value="ECO:0007669"/>
    <property type="project" value="TreeGrafter"/>
</dbReference>
<name>A0AAV9X968_9PEZI</name>
<evidence type="ECO:0000256" key="2">
    <source>
        <dbReference type="ARBA" id="ARBA00023002"/>
    </source>
</evidence>
<keyword evidence="4" id="KW-0472">Membrane</keyword>
<keyword evidence="4" id="KW-1133">Transmembrane helix</keyword>
<comment type="similarity">
    <text evidence="1 3">Belongs to the short-chain dehydrogenases/reductases (SDR) family.</text>
</comment>
<evidence type="ECO:0000256" key="1">
    <source>
        <dbReference type="ARBA" id="ARBA00006484"/>
    </source>
</evidence>
<dbReference type="PRINTS" id="PR00081">
    <property type="entry name" value="GDHRDH"/>
</dbReference>
<sequence>MIVNTAQIRNAAISAGLSTLIGTLFHPLLLTAIAAFSLYAPEQYVTPVVELYRAWTSPEVRDIIEASFKLGLCFSLVAKINHFLSVGAENNWAKDSYEWSKEVVLITGASSGYGERITELLALRGIKVITLSRTPLNETLSSYRNVHWYKCDITDSVNVAATAAQIRKKHGDPTVIVNNAGKYDKGYILDRDVKDVQKTMDVNFNSHFTIIKEFLPALIKKNHGHIVTIASLGSYATVAGGSDYYGSKSALVSLHETLRLELRHVYKAEKVRTSLINPSWTETPMVAKEWESSLRKRGTPILKLDDVIIPIVDIILAGYSRGPVVIPEIYSFVTGVRGWPGWIHEALQNAVQV</sequence>
<dbReference type="PANTHER" id="PTHR24322">
    <property type="entry name" value="PKSB"/>
    <property type="match status" value="1"/>
</dbReference>
<dbReference type="PRINTS" id="PR00080">
    <property type="entry name" value="SDRFAMILY"/>
</dbReference>
<evidence type="ECO:0000313" key="5">
    <source>
        <dbReference type="EMBL" id="KAK6538227.1"/>
    </source>
</evidence>
<dbReference type="InterPro" id="IPR036291">
    <property type="entry name" value="NAD(P)-bd_dom_sf"/>
</dbReference>
<dbReference type="AlphaFoldDB" id="A0AAV9X968"/>
<keyword evidence="6" id="KW-1185">Reference proteome</keyword>
<feature type="transmembrane region" description="Helical" evidence="4">
    <location>
        <begin position="12"/>
        <end position="39"/>
    </location>
</feature>
<keyword evidence="4" id="KW-0812">Transmembrane</keyword>
<comment type="caution">
    <text evidence="5">The sequence shown here is derived from an EMBL/GenBank/DDBJ whole genome shotgun (WGS) entry which is preliminary data.</text>
</comment>
<dbReference type="EMBL" id="JAVHJO010000008">
    <property type="protein sequence ID" value="KAK6538227.1"/>
    <property type="molecule type" value="Genomic_DNA"/>
</dbReference>
<protein>
    <recommendedName>
        <fullName evidence="7">NAD(P)-binding protein</fullName>
    </recommendedName>
</protein>
<evidence type="ECO:0000256" key="4">
    <source>
        <dbReference type="SAM" id="Phobius"/>
    </source>
</evidence>